<organism evidence="1 2">
    <name type="scientific">Dioscorea zingiberensis</name>
    <dbReference type="NCBI Taxonomy" id="325984"/>
    <lineage>
        <taxon>Eukaryota</taxon>
        <taxon>Viridiplantae</taxon>
        <taxon>Streptophyta</taxon>
        <taxon>Embryophyta</taxon>
        <taxon>Tracheophyta</taxon>
        <taxon>Spermatophyta</taxon>
        <taxon>Magnoliopsida</taxon>
        <taxon>Liliopsida</taxon>
        <taxon>Dioscoreales</taxon>
        <taxon>Dioscoreaceae</taxon>
        <taxon>Dioscorea</taxon>
    </lineage>
</organism>
<proteinExistence type="predicted"/>
<reference evidence="1" key="2">
    <citation type="journal article" date="2022" name="Hortic Res">
        <title>The genome of Dioscorea zingiberensis sheds light on the biosynthesis, origin and evolution of the medicinally important diosgenin saponins.</title>
        <authorList>
            <person name="Li Y."/>
            <person name="Tan C."/>
            <person name="Li Z."/>
            <person name="Guo J."/>
            <person name="Li S."/>
            <person name="Chen X."/>
            <person name="Wang C."/>
            <person name="Dai X."/>
            <person name="Yang H."/>
            <person name="Song W."/>
            <person name="Hou L."/>
            <person name="Xu J."/>
            <person name="Tong Z."/>
            <person name="Xu A."/>
            <person name="Yuan X."/>
            <person name="Wang W."/>
            <person name="Yang Q."/>
            <person name="Chen L."/>
            <person name="Sun Z."/>
            <person name="Wang K."/>
            <person name="Pan B."/>
            <person name="Chen J."/>
            <person name="Bao Y."/>
            <person name="Liu F."/>
            <person name="Qi X."/>
            <person name="Gang D.R."/>
            <person name="Wen J."/>
            <person name="Li J."/>
        </authorList>
    </citation>
    <scope>NUCLEOTIDE SEQUENCE</scope>
    <source>
        <strain evidence="1">Dzin_1.0</strain>
    </source>
</reference>
<dbReference type="AlphaFoldDB" id="A0A9D5D5B3"/>
<reference evidence="1" key="1">
    <citation type="submission" date="2021-03" db="EMBL/GenBank/DDBJ databases">
        <authorList>
            <person name="Li Z."/>
            <person name="Yang C."/>
        </authorList>
    </citation>
    <scope>NUCLEOTIDE SEQUENCE</scope>
    <source>
        <strain evidence="1">Dzin_1.0</strain>
        <tissue evidence="1">Leaf</tissue>
    </source>
</reference>
<evidence type="ECO:0000313" key="1">
    <source>
        <dbReference type="EMBL" id="KAJ0984355.1"/>
    </source>
</evidence>
<keyword evidence="2" id="KW-1185">Reference proteome</keyword>
<protein>
    <submittedName>
        <fullName evidence="1">Uncharacterized protein</fullName>
    </submittedName>
</protein>
<name>A0A9D5D5B3_9LILI</name>
<dbReference type="EMBL" id="JAGGNH010000001">
    <property type="protein sequence ID" value="KAJ0984355.1"/>
    <property type="molecule type" value="Genomic_DNA"/>
</dbReference>
<dbReference type="Proteomes" id="UP001085076">
    <property type="component" value="Miscellaneous, Linkage group lg01"/>
</dbReference>
<evidence type="ECO:0000313" key="2">
    <source>
        <dbReference type="Proteomes" id="UP001085076"/>
    </source>
</evidence>
<gene>
    <name evidence="1" type="ORF">J5N97_002711</name>
</gene>
<sequence length="56" mass="6425">MQHYIGIRNPKTLIVIKIAISHAIQNPLSTIPMTRILDHRSSCSSTSAHRRLRRFS</sequence>
<accession>A0A9D5D5B3</accession>
<comment type="caution">
    <text evidence="1">The sequence shown here is derived from an EMBL/GenBank/DDBJ whole genome shotgun (WGS) entry which is preliminary data.</text>
</comment>